<reference evidence="1" key="1">
    <citation type="journal article" date="2020" name="Stud. Mycol.">
        <title>101 Dothideomycetes genomes: a test case for predicting lifestyles and emergence of pathogens.</title>
        <authorList>
            <person name="Haridas S."/>
            <person name="Albert R."/>
            <person name="Binder M."/>
            <person name="Bloem J."/>
            <person name="Labutti K."/>
            <person name="Salamov A."/>
            <person name="Andreopoulos B."/>
            <person name="Baker S."/>
            <person name="Barry K."/>
            <person name="Bills G."/>
            <person name="Bluhm B."/>
            <person name="Cannon C."/>
            <person name="Castanera R."/>
            <person name="Culley D."/>
            <person name="Daum C."/>
            <person name="Ezra D."/>
            <person name="Gonzalez J."/>
            <person name="Henrissat B."/>
            <person name="Kuo A."/>
            <person name="Liang C."/>
            <person name="Lipzen A."/>
            <person name="Lutzoni F."/>
            <person name="Magnuson J."/>
            <person name="Mondo S."/>
            <person name="Nolan M."/>
            <person name="Ohm R."/>
            <person name="Pangilinan J."/>
            <person name="Park H.-J."/>
            <person name="Ramirez L."/>
            <person name="Alfaro M."/>
            <person name="Sun H."/>
            <person name="Tritt A."/>
            <person name="Yoshinaga Y."/>
            <person name="Zwiers L.-H."/>
            <person name="Turgeon B."/>
            <person name="Goodwin S."/>
            <person name="Spatafora J."/>
            <person name="Crous P."/>
            <person name="Grigoriev I."/>
        </authorList>
    </citation>
    <scope>NUCLEOTIDE SEQUENCE</scope>
    <source>
        <strain evidence="1">ATCC 36951</strain>
    </source>
</reference>
<keyword evidence="2" id="KW-1185">Reference proteome</keyword>
<dbReference type="AlphaFoldDB" id="A0A6A6D2U4"/>
<dbReference type="Proteomes" id="UP000799537">
    <property type="component" value="Unassembled WGS sequence"/>
</dbReference>
<name>A0A6A6D2U4_ZASCE</name>
<dbReference type="RefSeq" id="XP_033673579.1">
    <property type="nucleotide sequence ID" value="XM_033811185.1"/>
</dbReference>
<proteinExistence type="predicted"/>
<dbReference type="EMBL" id="ML993580">
    <property type="protein sequence ID" value="KAF2172690.1"/>
    <property type="molecule type" value="Genomic_DNA"/>
</dbReference>
<dbReference type="GeneID" id="54564457"/>
<protein>
    <submittedName>
        <fullName evidence="1">Uncharacterized protein</fullName>
    </submittedName>
</protein>
<accession>A0A6A6D2U4</accession>
<sequence>MGLQSSKTRVVMNQMTAGWGMCTLLERQCGKTQRVDIEPASSQKILQNVPQHISKNHDYSSRIRRYIGLRSFQNRAFEGENMREGRLEDNHRRPNTGHSITGLRSKGCDSRVRNGFNEELAVGSERNKNDMCDLGDSAAIYNLRATAHKDEINQDHRCLVRVEVQGSIQAGGKVSLLLASTDNDNDVNDRLPKLFFPTKVHASSALRLGGHIVDILVTGLGNPT</sequence>
<organism evidence="1 2">
    <name type="scientific">Zasmidium cellare ATCC 36951</name>
    <dbReference type="NCBI Taxonomy" id="1080233"/>
    <lineage>
        <taxon>Eukaryota</taxon>
        <taxon>Fungi</taxon>
        <taxon>Dikarya</taxon>
        <taxon>Ascomycota</taxon>
        <taxon>Pezizomycotina</taxon>
        <taxon>Dothideomycetes</taxon>
        <taxon>Dothideomycetidae</taxon>
        <taxon>Mycosphaerellales</taxon>
        <taxon>Mycosphaerellaceae</taxon>
        <taxon>Zasmidium</taxon>
    </lineage>
</organism>
<evidence type="ECO:0000313" key="2">
    <source>
        <dbReference type="Proteomes" id="UP000799537"/>
    </source>
</evidence>
<evidence type="ECO:0000313" key="1">
    <source>
        <dbReference type="EMBL" id="KAF2172690.1"/>
    </source>
</evidence>
<gene>
    <name evidence="1" type="ORF">M409DRAFT_49233</name>
</gene>